<evidence type="ECO:0000313" key="5">
    <source>
        <dbReference type="Proteomes" id="UP000708208"/>
    </source>
</evidence>
<dbReference type="OrthoDB" id="10059102at2759"/>
<dbReference type="AlphaFoldDB" id="A0A8J2KKI5"/>
<feature type="domain" description="Peptidase S1" evidence="3">
    <location>
        <begin position="15"/>
        <end position="220"/>
    </location>
</feature>
<dbReference type="GO" id="GO:0006508">
    <property type="term" value="P:proteolysis"/>
    <property type="evidence" value="ECO:0007669"/>
    <property type="project" value="UniProtKB-KW"/>
</dbReference>
<feature type="non-terminal residue" evidence="4">
    <location>
        <position position="1"/>
    </location>
</feature>
<dbReference type="PANTHER" id="PTHR24252:SF7">
    <property type="entry name" value="HYALIN"/>
    <property type="match status" value="1"/>
</dbReference>
<keyword evidence="1" id="KW-1015">Disulfide bond</keyword>
<dbReference type="Pfam" id="PF00089">
    <property type="entry name" value="Trypsin"/>
    <property type="match status" value="1"/>
</dbReference>
<sequence>MGLPGRRNQEESPLIIGGDNAGKNEFPYQLSFRLKGQEHLCGASLISEHVLSSDDGTEQTRSISKWVIHEDYNVITFANDIAILKLASPFTFNDQVKAVNLPLAGYKATGSGVISGWGSTARDGAISDILRKNQVQIHSDSECERLLGSKYEASMVCAGSLTGGADFCGGDDGGPLTLTLDNQPLLAGVASALSGCGQPNNPGIYTEVAHFTQWIRANMN</sequence>
<accession>A0A8J2KKI5</accession>
<name>A0A8J2KKI5_9HEXA</name>
<evidence type="ECO:0000256" key="2">
    <source>
        <dbReference type="ARBA" id="ARBA00024195"/>
    </source>
</evidence>
<dbReference type="PANTHER" id="PTHR24252">
    <property type="entry name" value="ACROSIN-RELATED"/>
    <property type="match status" value="1"/>
</dbReference>
<gene>
    <name evidence="4" type="ORF">AFUS01_LOCUS25398</name>
</gene>
<reference evidence="4" key="1">
    <citation type="submission" date="2021-06" db="EMBL/GenBank/DDBJ databases">
        <authorList>
            <person name="Hodson N. C."/>
            <person name="Mongue J. A."/>
            <person name="Jaron S. K."/>
        </authorList>
    </citation>
    <scope>NUCLEOTIDE SEQUENCE</scope>
</reference>
<comment type="caution">
    <text evidence="4">The sequence shown here is derived from an EMBL/GenBank/DDBJ whole genome shotgun (WGS) entry which is preliminary data.</text>
</comment>
<keyword evidence="5" id="KW-1185">Reference proteome</keyword>
<dbReference type="SMART" id="SM00020">
    <property type="entry name" value="Tryp_SPc"/>
    <property type="match status" value="1"/>
</dbReference>
<dbReference type="GO" id="GO:0004252">
    <property type="term" value="F:serine-type endopeptidase activity"/>
    <property type="evidence" value="ECO:0007669"/>
    <property type="project" value="InterPro"/>
</dbReference>
<dbReference type="PROSITE" id="PS50240">
    <property type="entry name" value="TRYPSIN_DOM"/>
    <property type="match status" value="1"/>
</dbReference>
<evidence type="ECO:0000259" key="3">
    <source>
        <dbReference type="PROSITE" id="PS50240"/>
    </source>
</evidence>
<evidence type="ECO:0000256" key="1">
    <source>
        <dbReference type="ARBA" id="ARBA00023157"/>
    </source>
</evidence>
<organism evidence="4 5">
    <name type="scientific">Allacma fusca</name>
    <dbReference type="NCBI Taxonomy" id="39272"/>
    <lineage>
        <taxon>Eukaryota</taxon>
        <taxon>Metazoa</taxon>
        <taxon>Ecdysozoa</taxon>
        <taxon>Arthropoda</taxon>
        <taxon>Hexapoda</taxon>
        <taxon>Collembola</taxon>
        <taxon>Symphypleona</taxon>
        <taxon>Sminthuridae</taxon>
        <taxon>Allacma</taxon>
    </lineage>
</organism>
<proteinExistence type="inferred from homology"/>
<protein>
    <recommendedName>
        <fullName evidence="3">Peptidase S1 domain-containing protein</fullName>
    </recommendedName>
</protein>
<dbReference type="CDD" id="cd00190">
    <property type="entry name" value="Tryp_SPc"/>
    <property type="match status" value="1"/>
</dbReference>
<evidence type="ECO:0000313" key="4">
    <source>
        <dbReference type="EMBL" id="CAG7786849.1"/>
    </source>
</evidence>
<dbReference type="Proteomes" id="UP000708208">
    <property type="component" value="Unassembled WGS sequence"/>
</dbReference>
<dbReference type="EMBL" id="CAJVCH010327717">
    <property type="protein sequence ID" value="CAG7786849.1"/>
    <property type="molecule type" value="Genomic_DNA"/>
</dbReference>
<dbReference type="FunFam" id="2.40.10.10:FF:000002">
    <property type="entry name" value="Transmembrane protease serine"/>
    <property type="match status" value="1"/>
</dbReference>
<dbReference type="InterPro" id="IPR001254">
    <property type="entry name" value="Trypsin_dom"/>
</dbReference>
<comment type="similarity">
    <text evidence="2">Belongs to the peptidase S1 family. CLIP subfamily.</text>
</comment>